<dbReference type="Proteomes" id="UP001321760">
    <property type="component" value="Unassembled WGS sequence"/>
</dbReference>
<dbReference type="InterPro" id="IPR015943">
    <property type="entry name" value="WD40/YVTN_repeat-like_dom_sf"/>
</dbReference>
<keyword evidence="2" id="KW-0677">Repeat</keyword>
<dbReference type="InterPro" id="IPR056884">
    <property type="entry name" value="NPHP3-like_N"/>
</dbReference>
<dbReference type="SUPFAM" id="SSF52540">
    <property type="entry name" value="P-loop containing nucleoside triphosphate hydrolases"/>
    <property type="match status" value="1"/>
</dbReference>
<keyword evidence="6" id="KW-1185">Reference proteome</keyword>
<dbReference type="InterPro" id="IPR020472">
    <property type="entry name" value="WD40_PAC1"/>
</dbReference>
<organism evidence="5 6">
    <name type="scientific">Podospora aff. communis PSN243</name>
    <dbReference type="NCBI Taxonomy" id="3040156"/>
    <lineage>
        <taxon>Eukaryota</taxon>
        <taxon>Fungi</taxon>
        <taxon>Dikarya</taxon>
        <taxon>Ascomycota</taxon>
        <taxon>Pezizomycotina</taxon>
        <taxon>Sordariomycetes</taxon>
        <taxon>Sordariomycetidae</taxon>
        <taxon>Sordariales</taxon>
        <taxon>Podosporaceae</taxon>
        <taxon>Podospora</taxon>
    </lineage>
</organism>
<dbReference type="InterPro" id="IPR001680">
    <property type="entry name" value="WD40_rpt"/>
</dbReference>
<evidence type="ECO:0000313" key="5">
    <source>
        <dbReference type="EMBL" id="KAK4451027.1"/>
    </source>
</evidence>
<dbReference type="Pfam" id="PF06985">
    <property type="entry name" value="HET"/>
    <property type="match status" value="1"/>
</dbReference>
<dbReference type="PROSITE" id="PS00678">
    <property type="entry name" value="WD_REPEATS_1"/>
    <property type="match status" value="5"/>
</dbReference>
<dbReference type="Gene3D" id="3.40.50.300">
    <property type="entry name" value="P-loop containing nucleotide triphosphate hydrolases"/>
    <property type="match status" value="1"/>
</dbReference>
<evidence type="ECO:0000313" key="6">
    <source>
        <dbReference type="Proteomes" id="UP001321760"/>
    </source>
</evidence>
<dbReference type="AlphaFoldDB" id="A0AAV9GUE1"/>
<dbReference type="PROSITE" id="PS50294">
    <property type="entry name" value="WD_REPEATS_REGION"/>
    <property type="match status" value="5"/>
</dbReference>
<evidence type="ECO:0000256" key="1">
    <source>
        <dbReference type="ARBA" id="ARBA00022574"/>
    </source>
</evidence>
<name>A0AAV9GUE1_9PEZI</name>
<dbReference type="PANTHER" id="PTHR19848">
    <property type="entry name" value="WD40 REPEAT PROTEIN"/>
    <property type="match status" value="1"/>
</dbReference>
<dbReference type="InterPro" id="IPR007111">
    <property type="entry name" value="NACHT_NTPase"/>
</dbReference>
<feature type="repeat" description="WD" evidence="3">
    <location>
        <begin position="950"/>
        <end position="991"/>
    </location>
</feature>
<dbReference type="InterPro" id="IPR036322">
    <property type="entry name" value="WD40_repeat_dom_sf"/>
</dbReference>
<reference evidence="5" key="2">
    <citation type="submission" date="2023-05" db="EMBL/GenBank/DDBJ databases">
        <authorList>
            <consortium name="Lawrence Berkeley National Laboratory"/>
            <person name="Steindorff A."/>
            <person name="Hensen N."/>
            <person name="Bonometti L."/>
            <person name="Westerberg I."/>
            <person name="Brannstrom I.O."/>
            <person name="Guillou S."/>
            <person name="Cros-Aarteil S."/>
            <person name="Calhoun S."/>
            <person name="Haridas S."/>
            <person name="Kuo A."/>
            <person name="Mondo S."/>
            <person name="Pangilinan J."/>
            <person name="Riley R."/>
            <person name="Labutti K."/>
            <person name="Andreopoulos B."/>
            <person name="Lipzen A."/>
            <person name="Chen C."/>
            <person name="Yanf M."/>
            <person name="Daum C."/>
            <person name="Ng V."/>
            <person name="Clum A."/>
            <person name="Ohm R."/>
            <person name="Martin F."/>
            <person name="Silar P."/>
            <person name="Natvig D."/>
            <person name="Lalanne C."/>
            <person name="Gautier V."/>
            <person name="Ament-Velasquez S.L."/>
            <person name="Kruys A."/>
            <person name="Hutchinson M.I."/>
            <person name="Powell A.J."/>
            <person name="Barry K."/>
            <person name="Miller A.N."/>
            <person name="Grigoriev I.V."/>
            <person name="Debuchy R."/>
            <person name="Gladieux P."/>
            <person name="Thoren M.H."/>
            <person name="Johannesson H."/>
        </authorList>
    </citation>
    <scope>NUCLEOTIDE SEQUENCE</scope>
    <source>
        <strain evidence="5">PSN243</strain>
    </source>
</reference>
<dbReference type="PROSITE" id="PS50082">
    <property type="entry name" value="WD_REPEATS_2"/>
    <property type="match status" value="5"/>
</dbReference>
<evidence type="ECO:0000259" key="4">
    <source>
        <dbReference type="PROSITE" id="PS50837"/>
    </source>
</evidence>
<dbReference type="SUPFAM" id="SSF50978">
    <property type="entry name" value="WD40 repeat-like"/>
    <property type="match status" value="1"/>
</dbReference>
<dbReference type="EMBL" id="MU865930">
    <property type="protein sequence ID" value="KAK4451027.1"/>
    <property type="molecule type" value="Genomic_DNA"/>
</dbReference>
<dbReference type="InterPro" id="IPR027417">
    <property type="entry name" value="P-loop_NTPase"/>
</dbReference>
<dbReference type="InterPro" id="IPR010730">
    <property type="entry name" value="HET"/>
</dbReference>
<dbReference type="InterPro" id="IPR019775">
    <property type="entry name" value="WD40_repeat_CS"/>
</dbReference>
<evidence type="ECO:0000256" key="2">
    <source>
        <dbReference type="ARBA" id="ARBA00022737"/>
    </source>
</evidence>
<reference evidence="5" key="1">
    <citation type="journal article" date="2023" name="Mol. Phylogenet. Evol.">
        <title>Genome-scale phylogeny and comparative genomics of the fungal order Sordariales.</title>
        <authorList>
            <person name="Hensen N."/>
            <person name="Bonometti L."/>
            <person name="Westerberg I."/>
            <person name="Brannstrom I.O."/>
            <person name="Guillou S."/>
            <person name="Cros-Aarteil S."/>
            <person name="Calhoun S."/>
            <person name="Haridas S."/>
            <person name="Kuo A."/>
            <person name="Mondo S."/>
            <person name="Pangilinan J."/>
            <person name="Riley R."/>
            <person name="LaButti K."/>
            <person name="Andreopoulos B."/>
            <person name="Lipzen A."/>
            <person name="Chen C."/>
            <person name="Yan M."/>
            <person name="Daum C."/>
            <person name="Ng V."/>
            <person name="Clum A."/>
            <person name="Steindorff A."/>
            <person name="Ohm R.A."/>
            <person name="Martin F."/>
            <person name="Silar P."/>
            <person name="Natvig D.O."/>
            <person name="Lalanne C."/>
            <person name="Gautier V."/>
            <person name="Ament-Velasquez S.L."/>
            <person name="Kruys A."/>
            <person name="Hutchinson M.I."/>
            <person name="Powell A.J."/>
            <person name="Barry K."/>
            <person name="Miller A.N."/>
            <person name="Grigoriev I.V."/>
            <person name="Debuchy R."/>
            <person name="Gladieux P."/>
            <person name="Hiltunen Thoren M."/>
            <person name="Johannesson H."/>
        </authorList>
    </citation>
    <scope>NUCLEOTIDE SEQUENCE</scope>
    <source>
        <strain evidence="5">PSN243</strain>
    </source>
</reference>
<dbReference type="SMART" id="SM00320">
    <property type="entry name" value="WD40"/>
    <property type="match status" value="5"/>
</dbReference>
<keyword evidence="1 3" id="KW-0853">WD repeat</keyword>
<dbReference type="PANTHER" id="PTHR19848:SF8">
    <property type="entry name" value="F-BOX AND WD REPEAT DOMAIN CONTAINING 7"/>
    <property type="match status" value="1"/>
</dbReference>
<comment type="caution">
    <text evidence="5">The sequence shown here is derived from an EMBL/GenBank/DDBJ whole genome shotgun (WGS) entry which is preliminary data.</text>
</comment>
<feature type="repeat" description="WD" evidence="3">
    <location>
        <begin position="992"/>
        <end position="1033"/>
    </location>
</feature>
<dbReference type="PRINTS" id="PR00320">
    <property type="entry name" value="GPROTEINBRPT"/>
</dbReference>
<protein>
    <recommendedName>
        <fullName evidence="4">NACHT domain-containing protein</fullName>
    </recommendedName>
</protein>
<dbReference type="Pfam" id="PF24883">
    <property type="entry name" value="NPHP3_N"/>
    <property type="match status" value="1"/>
</dbReference>
<dbReference type="InterPro" id="IPR055442">
    <property type="entry name" value="Beta-prop_EML-like_2nd"/>
</dbReference>
<feature type="domain" description="NACHT" evidence="4">
    <location>
        <begin position="292"/>
        <end position="514"/>
    </location>
</feature>
<feature type="repeat" description="WD" evidence="3">
    <location>
        <begin position="824"/>
        <end position="865"/>
    </location>
</feature>
<gene>
    <name evidence="5" type="ORF">QBC34DRAFT_61486</name>
</gene>
<evidence type="ECO:0000256" key="3">
    <source>
        <dbReference type="PROSITE-ProRule" id="PRU00221"/>
    </source>
</evidence>
<dbReference type="CDD" id="cd00200">
    <property type="entry name" value="WD40"/>
    <property type="match status" value="1"/>
</dbReference>
<proteinExistence type="predicted"/>
<dbReference type="PROSITE" id="PS50837">
    <property type="entry name" value="NACHT"/>
    <property type="match status" value="1"/>
</dbReference>
<dbReference type="Pfam" id="PF23414">
    <property type="entry name" value="Beta-prop_EML_2"/>
    <property type="match status" value="1"/>
</dbReference>
<accession>A0AAV9GUE1</accession>
<feature type="repeat" description="WD" evidence="3">
    <location>
        <begin position="866"/>
        <end position="907"/>
    </location>
</feature>
<feature type="repeat" description="WD" evidence="3">
    <location>
        <begin position="908"/>
        <end position="949"/>
    </location>
</feature>
<dbReference type="Gene3D" id="2.130.10.10">
    <property type="entry name" value="YVTN repeat-like/Quinoprotein amine dehydrogenase"/>
    <property type="match status" value="3"/>
</dbReference>
<sequence length="1111" mass="123805">MRLLERNDTGDVRLTDDLPIDKIPPYAILSHTWGDGEVAFTELKDGTGEKKAGYAKIKFCGDQAQSDGLKYFWVDTCCIDKSDAAELQHTLNTMFQWYRNSAKCYVYLADVSTCQQGADGNPSWKLAFQNSRWFTRGWTLQELIAPTIVKFFSMEGTYLGDKQSLRHQIQNATSIPLGALQGNNLPDFSIEARMSWVKERNTTRKEDKAYSLFGIFDVCMPLLYGEGEDRAFERLREEISKHDRHLANLHSTDPLLDKKRIEDAKGGLLADAYNWVLDCPDFQRWRDQSESRLLWIRGDPGKGKTMLLCGIINELQRAIVVDGNCRNLAYFFFQATDSRINDAIAVLRGLIYLLAQQQPRLISHVRKYTDAGKSLTDANAWFALSDILGGMLGDPNLKATYLVVDALDECIGDLPRLLKFIVEKSSSFPHVKWIVSSRNWPDIERDLNEATWKARLCLELNEASVSEAVTAYVRFKVHRLAERNNYKPDLQDAVQSYLSENAHGTFLWVALVCQELANISAWNARKKLTAYPPGLNALYERMMKQIAKSDDAELCKNILAVMSIMRRPITLDELLAFVDTPEDASTEYEVLVEIIGLCGSLLTLRGRTISFIHQSAKDFLLGKANAEVFPSGTEDIHHTIFSRSLRVMNNTLRRDIYGLVAPGSSIDDAKPPEPDPLAVARYACVYWVDHLYDAQSSDNTKHQDFFEDGGIIDDFLRKHYLHWLEALSLCRSMPNGILSMAKLENIFQQRTIASHLQGLVRDMRRFILYCRWLVENHPLQAYASALVFSPARSITRGLFKQEKHRWITSEPVVEDDWNACTQTLEGHSRPVTSVAFSPDSKLVASGSYDSTVKIWDAATGECTQTLEGHSGPVNSVAFSPDSKLVASGSRDKTVKIWDAATGECTQTLKGHSGPVNSVAFSPDSKLVASGSRDRTVKIWDAATGACTQTLEGHSRPVTSVAFSPDSKLVASGSYDSTVKIWDAATGECTQTLEGHSGPVNSVAFSPDSKLVASGSYDSTVKIWDVATGACTQTLKNMGFSAFIASWSGDTKISLRKPYGIGSDRKWITRGSENWMWLPPGCRPGQWALSASTIAIGCSSGQVLIMTLPADN</sequence>